<dbReference type="SUPFAM" id="SSF56801">
    <property type="entry name" value="Acetyl-CoA synthetase-like"/>
    <property type="match status" value="1"/>
</dbReference>
<keyword evidence="4" id="KW-1185">Reference proteome</keyword>
<dbReference type="GO" id="GO:0016874">
    <property type="term" value="F:ligase activity"/>
    <property type="evidence" value="ECO:0007669"/>
    <property type="project" value="UniProtKB-KW"/>
</dbReference>
<accession>A0A1W1XE82</accession>
<proteinExistence type="inferred from homology"/>
<gene>
    <name evidence="3" type="ORF">SAMN02745134_01457</name>
</gene>
<protein>
    <submittedName>
        <fullName evidence="3">Acyl-CoA synthetase (AMP-forming)/AMP-acid ligase II</fullName>
    </submittedName>
</protein>
<dbReference type="InterPro" id="IPR042099">
    <property type="entry name" value="ANL_N_sf"/>
</dbReference>
<evidence type="ECO:0000313" key="3">
    <source>
        <dbReference type="EMBL" id="SMC21811.1"/>
    </source>
</evidence>
<dbReference type="STRING" id="1121291.SAMN02745134_01457"/>
<dbReference type="Gene3D" id="3.40.50.12780">
    <property type="entry name" value="N-terminal domain of ligase-like"/>
    <property type="match status" value="1"/>
</dbReference>
<evidence type="ECO:0000313" key="4">
    <source>
        <dbReference type="Proteomes" id="UP000192468"/>
    </source>
</evidence>
<name>A0A1W1XE82_9CLOT</name>
<dbReference type="Pfam" id="PF00501">
    <property type="entry name" value="AMP-binding"/>
    <property type="match status" value="1"/>
</dbReference>
<dbReference type="Proteomes" id="UP000192468">
    <property type="component" value="Unassembled WGS sequence"/>
</dbReference>
<dbReference type="GO" id="GO:0006633">
    <property type="term" value="P:fatty acid biosynthetic process"/>
    <property type="evidence" value="ECO:0007669"/>
    <property type="project" value="TreeGrafter"/>
</dbReference>
<dbReference type="InterPro" id="IPR045851">
    <property type="entry name" value="AMP-bd_C_sf"/>
</dbReference>
<dbReference type="GO" id="GO:0005886">
    <property type="term" value="C:plasma membrane"/>
    <property type="evidence" value="ECO:0007669"/>
    <property type="project" value="TreeGrafter"/>
</dbReference>
<sequence length="572" mass="65290">MDKMSTLSENLINIAKSNSTKGIYIIKGKEQEIFVSYRTLYKKALKVLYNLQSIGLEEGHELILQIKDEKNEQFLYVFWACILGKIIPVPVSVAHKENLTKIIKIFKNLSNPKVIIDEKCYEALRKNEKNSVDKDIIEKLENKIVNLDELLIENGIGTIKESKPEDVAYIQFSSGSTMDLKGVVLTNKNLLTNIQDIIDNSNSTEFDSTLSWMPLTHDMGIIGFHMFPLMFNINQSIIRTSLFIRYPVLWIKKINEHKVTITASSNFGLRYFLDSLKDSVYNEWNLSCIRKIFNGAEPISIDIINEFLSKLSTYGLNKNSMYPVYGMAEASLAVAFPKPNEQFSTITVRKDKLGIGDKIVIAENKSDKEAVELVAEGYSVNHCSIRIVGHEGEVYDEGTVGHIQIKGDNVTKSYYNNLQLTKKIISEDGWLNTMDLGFIIDEKIIITGRSQDIISIHGTTYYAHNIEKECEQLEDIVSGRLVACGVFEKNTKEKSLVIFILFKKRIEDFVHHIESVKKLIRDEYKINIRHVIPIKSIPKTTSGKIQRFKLKEMYENGDFKDLIKDIIEIAKG</sequence>
<dbReference type="OrthoDB" id="9803968at2"/>
<comment type="similarity">
    <text evidence="1">Belongs to the ATP-dependent AMP-binding enzyme family.</text>
</comment>
<dbReference type="GO" id="GO:0070566">
    <property type="term" value="F:adenylyltransferase activity"/>
    <property type="evidence" value="ECO:0007669"/>
    <property type="project" value="TreeGrafter"/>
</dbReference>
<dbReference type="Gene3D" id="3.30.300.30">
    <property type="match status" value="1"/>
</dbReference>
<evidence type="ECO:0000259" key="2">
    <source>
        <dbReference type="Pfam" id="PF00501"/>
    </source>
</evidence>
<dbReference type="AlphaFoldDB" id="A0A1W1XE82"/>
<dbReference type="PANTHER" id="PTHR22754:SF32">
    <property type="entry name" value="DISCO-INTERACTING PROTEIN 2"/>
    <property type="match status" value="1"/>
</dbReference>
<dbReference type="InterPro" id="IPR000873">
    <property type="entry name" value="AMP-dep_synth/lig_dom"/>
</dbReference>
<keyword evidence="3" id="KW-0436">Ligase</keyword>
<feature type="domain" description="AMP-dependent synthetase/ligase" evidence="2">
    <location>
        <begin position="33"/>
        <end position="415"/>
    </location>
</feature>
<dbReference type="PANTHER" id="PTHR22754">
    <property type="entry name" value="DISCO-INTERACTING PROTEIN 2 DIP2 -RELATED"/>
    <property type="match status" value="1"/>
</dbReference>
<evidence type="ECO:0000256" key="1">
    <source>
        <dbReference type="ARBA" id="ARBA00006432"/>
    </source>
</evidence>
<reference evidence="3 4" key="1">
    <citation type="submission" date="2017-04" db="EMBL/GenBank/DDBJ databases">
        <authorList>
            <person name="Afonso C.L."/>
            <person name="Miller P.J."/>
            <person name="Scott M.A."/>
            <person name="Spackman E."/>
            <person name="Goraichik I."/>
            <person name="Dimitrov K.M."/>
            <person name="Suarez D.L."/>
            <person name="Swayne D.E."/>
        </authorList>
    </citation>
    <scope>NUCLEOTIDE SEQUENCE [LARGE SCALE GENOMIC DNA]</scope>
    <source>
        <strain evidence="3 4">DSM 12555</strain>
    </source>
</reference>
<dbReference type="EMBL" id="FWXH01000003">
    <property type="protein sequence ID" value="SMC21811.1"/>
    <property type="molecule type" value="Genomic_DNA"/>
</dbReference>
<organism evidence="3 4">
    <name type="scientific">Clostridium acidisoli DSM 12555</name>
    <dbReference type="NCBI Taxonomy" id="1121291"/>
    <lineage>
        <taxon>Bacteria</taxon>
        <taxon>Bacillati</taxon>
        <taxon>Bacillota</taxon>
        <taxon>Clostridia</taxon>
        <taxon>Eubacteriales</taxon>
        <taxon>Clostridiaceae</taxon>
        <taxon>Clostridium</taxon>
    </lineage>
</organism>